<dbReference type="AlphaFoldDB" id="A0A7V8NQZ6"/>
<protein>
    <submittedName>
        <fullName evidence="1">Uncharacterized protein</fullName>
    </submittedName>
</protein>
<feature type="non-terminal residue" evidence="1">
    <location>
        <position position="96"/>
    </location>
</feature>
<reference evidence="1" key="1">
    <citation type="submission" date="2020-06" db="EMBL/GenBank/DDBJ databases">
        <title>Legume-microbial interactions unlock mineral nutrients during tropical forest succession.</title>
        <authorList>
            <person name="Epihov D.Z."/>
        </authorList>
    </citation>
    <scope>NUCLEOTIDE SEQUENCE [LARGE SCALE GENOMIC DNA]</scope>
    <source>
        <strain evidence="1">Pan2503</strain>
    </source>
</reference>
<evidence type="ECO:0000313" key="2">
    <source>
        <dbReference type="Proteomes" id="UP000567293"/>
    </source>
</evidence>
<accession>A0A7V8NQZ6</accession>
<keyword evidence="2" id="KW-1185">Reference proteome</keyword>
<organism evidence="1 2">
    <name type="scientific">Candidatus Acidiferrum panamense</name>
    <dbReference type="NCBI Taxonomy" id="2741543"/>
    <lineage>
        <taxon>Bacteria</taxon>
        <taxon>Pseudomonadati</taxon>
        <taxon>Acidobacteriota</taxon>
        <taxon>Terriglobia</taxon>
        <taxon>Candidatus Acidiferrales</taxon>
        <taxon>Candidatus Acidiferrum</taxon>
    </lineage>
</organism>
<dbReference type="Proteomes" id="UP000567293">
    <property type="component" value="Unassembled WGS sequence"/>
</dbReference>
<sequence length="96" mass="10812">MVLSPLTSLLRNLLDKQRQERELDQEVRTDELLLADEKIRAGTSPREAHRQARLELGGVEQVKEQVREMRGGNCLKRSGKICASAGACCERISRLP</sequence>
<comment type="caution">
    <text evidence="1">The sequence shown here is derived from an EMBL/GenBank/DDBJ whole genome shotgun (WGS) entry which is preliminary data.</text>
</comment>
<gene>
    <name evidence="1" type="ORF">HRJ53_11445</name>
</gene>
<dbReference type="NCBIfam" id="NF038403">
    <property type="entry name" value="perm_prefix_1"/>
    <property type="match status" value="1"/>
</dbReference>
<dbReference type="InterPro" id="IPR047928">
    <property type="entry name" value="Perm_prefix_1"/>
</dbReference>
<proteinExistence type="predicted"/>
<dbReference type="EMBL" id="JACDQQ010001112">
    <property type="protein sequence ID" value="MBA0085600.1"/>
    <property type="molecule type" value="Genomic_DNA"/>
</dbReference>
<evidence type="ECO:0000313" key="1">
    <source>
        <dbReference type="EMBL" id="MBA0085600.1"/>
    </source>
</evidence>
<name>A0A7V8NQZ6_9BACT</name>